<protein>
    <recommendedName>
        <fullName evidence="3">Hint domain-containing protein</fullName>
    </recommendedName>
</protein>
<dbReference type="GO" id="GO:0016539">
    <property type="term" value="P:intein-mediated protein splicing"/>
    <property type="evidence" value="ECO:0007669"/>
    <property type="project" value="InterPro"/>
</dbReference>
<keyword evidence="2" id="KW-1185">Reference proteome</keyword>
<gene>
    <name evidence="1" type="ORF">FPRO_08696</name>
</gene>
<sequence length="777" mass="86033">MSFEPFQGFQDIQQELLAQNLIAAPPPLSGSIVMVDGLPPPEETTSQQLTPLQLIYNLFSTTQQGASAYNSHPAIVLLIQWMKAQLTDPSWQGSNLNSVIFSNIGETPSSYSAVQLDDSSLKNGGIALLIKSIYNACTRWDDNINLDQCVANIATLNTYIWNNKTDILIMWYREYFNIWPTDNTTYVDMYKAVLCSNAYKSLKQAEASDGTWIDANLEMFHHFAKLAACGATDDQINDIYTELTTAAPIVNASTFGMIYTNHWRDYEGWLNKGNLDFGDLGATNLDDVYEIWFANPPAEPVPSFEYLAEDIIQHYDYWKDSPSPSCLSAPSQVLMASGEILAISEVKPGDCVVSGLLGTAGARNTRTVAFVSKSERAGRQLYELKSLPGIQFTATHPLIMDSIDQRGRDLLPKLEFANHHLAAALNPTWQSLESSAINPRNIITHDGSKDQNPEFLYDIVFEPISSTGESSSSEVLPIYIVEASNGKQLNVLSEAPIIQWFPMEMIFMDNAMHALLESQADMEKVMRTVHMHKGSLQGLLRVLAGTDVSQHLIHASMDATLESVLSLGNDTEDSQRVSDLIEKLIMRLGRTIGKEISTGWLNNSQSSVSEKGLTDIVLVHYLRRLNNSDGNRQPVPAEWTAEISTPHSRSARVHLQGQVQGHNTLLLHEAILLPPIHQQATANSETTTRLVQVELTDGAGNATLVGGGPLTYGSQGILNISNLSTQGSCTHAVLEVELRQVPYDYFEQRQKWNSKRQINYAACLGYAFGLRLLELDE</sequence>
<dbReference type="VEuPathDB" id="FungiDB:FPRO_08696"/>
<reference evidence="2" key="1">
    <citation type="journal article" date="2016" name="Genome Biol. Evol.">
        <title>Comparative 'omics' of the Fusarium fujikuroi species complex highlights differences in genetic potential and metabolite synthesis.</title>
        <authorList>
            <person name="Niehaus E.-M."/>
            <person name="Muensterkoetter M."/>
            <person name="Proctor R.H."/>
            <person name="Brown D.W."/>
            <person name="Sharon A."/>
            <person name="Idan Y."/>
            <person name="Oren-Young L."/>
            <person name="Sieber C.M."/>
            <person name="Novak O."/>
            <person name="Pencik A."/>
            <person name="Tarkowska D."/>
            <person name="Hromadova K."/>
            <person name="Freeman S."/>
            <person name="Maymon M."/>
            <person name="Elazar M."/>
            <person name="Youssef S.A."/>
            <person name="El-Shabrawy E.S.M."/>
            <person name="Shalaby A.B.A."/>
            <person name="Houterman P."/>
            <person name="Brock N.L."/>
            <person name="Burkhardt I."/>
            <person name="Tsavkelova E.A."/>
            <person name="Dickschat J.S."/>
            <person name="Galuszka P."/>
            <person name="Gueldener U."/>
            <person name="Tudzynski B."/>
        </authorList>
    </citation>
    <scope>NUCLEOTIDE SEQUENCE [LARGE SCALE GENOMIC DNA]</scope>
    <source>
        <strain evidence="2">ET1</strain>
    </source>
</reference>
<dbReference type="GeneID" id="42053572"/>
<dbReference type="RefSeq" id="XP_031087856.1">
    <property type="nucleotide sequence ID" value="XM_031222393.1"/>
</dbReference>
<dbReference type="AlphaFoldDB" id="A0A1L7W4B0"/>
<organism evidence="1 2">
    <name type="scientific">Fusarium proliferatum (strain ET1)</name>
    <name type="common">Orchid endophyte fungus</name>
    <dbReference type="NCBI Taxonomy" id="1227346"/>
    <lineage>
        <taxon>Eukaryota</taxon>
        <taxon>Fungi</taxon>
        <taxon>Dikarya</taxon>
        <taxon>Ascomycota</taxon>
        <taxon>Pezizomycotina</taxon>
        <taxon>Sordariomycetes</taxon>
        <taxon>Hypocreomycetidae</taxon>
        <taxon>Hypocreales</taxon>
        <taxon>Nectriaceae</taxon>
        <taxon>Fusarium</taxon>
        <taxon>Fusarium fujikuroi species complex</taxon>
    </lineage>
</organism>
<evidence type="ECO:0000313" key="2">
    <source>
        <dbReference type="Proteomes" id="UP000183971"/>
    </source>
</evidence>
<evidence type="ECO:0000313" key="1">
    <source>
        <dbReference type="EMBL" id="CZR47322.1"/>
    </source>
</evidence>
<dbReference type="InterPro" id="IPR006141">
    <property type="entry name" value="Intein_N"/>
</dbReference>
<name>A0A1L7W4B0_FUSPR</name>
<accession>A0A1L7W4B0</accession>
<dbReference type="EMBL" id="FJOF01000011">
    <property type="protein sequence ID" value="CZR47322.1"/>
    <property type="molecule type" value="Genomic_DNA"/>
</dbReference>
<proteinExistence type="predicted"/>
<dbReference type="Proteomes" id="UP000183971">
    <property type="component" value="Unassembled WGS sequence"/>
</dbReference>
<comment type="caution">
    <text evidence="1">The sequence shown here is derived from an EMBL/GenBank/DDBJ whole genome shotgun (WGS) entry which is preliminary data.</text>
</comment>
<dbReference type="PROSITE" id="PS50817">
    <property type="entry name" value="INTEIN_N_TER"/>
    <property type="match status" value="1"/>
</dbReference>
<evidence type="ECO:0008006" key="3">
    <source>
        <dbReference type="Google" id="ProtNLM"/>
    </source>
</evidence>